<dbReference type="PROSITE" id="PS51192">
    <property type="entry name" value="HELICASE_ATP_BIND_1"/>
    <property type="match status" value="1"/>
</dbReference>
<dbReference type="InterPro" id="IPR048333">
    <property type="entry name" value="HA2_WH"/>
</dbReference>
<dbReference type="InterPro" id="IPR027417">
    <property type="entry name" value="P-loop_NTPase"/>
</dbReference>
<protein>
    <submittedName>
        <fullName evidence="8">ATP-dependent RNA helicase HrpA</fullName>
    </submittedName>
</protein>
<dbReference type="FunFam" id="1.20.120.1080:FF:000005">
    <property type="entry name" value="ATP-dependent helicase HrpA"/>
    <property type="match status" value="1"/>
</dbReference>
<keyword evidence="1" id="KW-0547">Nucleotide-binding</keyword>
<dbReference type="SMART" id="SM00490">
    <property type="entry name" value="HELICc"/>
    <property type="match status" value="1"/>
</dbReference>
<dbReference type="GO" id="GO:0005524">
    <property type="term" value="F:ATP binding"/>
    <property type="evidence" value="ECO:0007669"/>
    <property type="project" value="UniProtKB-KW"/>
</dbReference>
<dbReference type="InterPro" id="IPR007502">
    <property type="entry name" value="Helicase-assoc_dom"/>
</dbReference>
<comment type="caution">
    <text evidence="8">The sequence shown here is derived from an EMBL/GenBank/DDBJ whole genome shotgun (WGS) entry which is preliminary data.</text>
</comment>
<dbReference type="Proteomes" id="UP000185628">
    <property type="component" value="Unassembled WGS sequence"/>
</dbReference>
<name>A0A1Q5Q5Q7_9ACTO</name>
<evidence type="ECO:0000259" key="6">
    <source>
        <dbReference type="PROSITE" id="PS51192"/>
    </source>
</evidence>
<evidence type="ECO:0000256" key="5">
    <source>
        <dbReference type="SAM" id="MobiDB-lite"/>
    </source>
</evidence>
<dbReference type="SMART" id="SM00847">
    <property type="entry name" value="HA2"/>
    <property type="match status" value="1"/>
</dbReference>
<dbReference type="InterPro" id="IPR014001">
    <property type="entry name" value="Helicase_ATP-bd"/>
</dbReference>
<dbReference type="EMBL" id="MQVR01000003">
    <property type="protein sequence ID" value="OKL55029.1"/>
    <property type="molecule type" value="Genomic_DNA"/>
</dbReference>
<dbReference type="Pfam" id="PF00270">
    <property type="entry name" value="DEAD"/>
    <property type="match status" value="1"/>
</dbReference>
<dbReference type="InterPro" id="IPR001650">
    <property type="entry name" value="Helicase_C-like"/>
</dbReference>
<dbReference type="InterPro" id="IPR003593">
    <property type="entry name" value="AAA+_ATPase"/>
</dbReference>
<dbReference type="InterPro" id="IPR011709">
    <property type="entry name" value="DEAD-box_helicase_OB_fold"/>
</dbReference>
<feature type="domain" description="Helicase C-terminal" evidence="7">
    <location>
        <begin position="318"/>
        <end position="501"/>
    </location>
</feature>
<dbReference type="PANTHER" id="PTHR18934:SF99">
    <property type="entry name" value="ATP-DEPENDENT RNA HELICASE DHX37-RELATED"/>
    <property type="match status" value="1"/>
</dbReference>
<keyword evidence="4" id="KW-0067">ATP-binding</keyword>
<dbReference type="PROSITE" id="PS51194">
    <property type="entry name" value="HELICASE_CTER"/>
    <property type="match status" value="1"/>
</dbReference>
<dbReference type="Pfam" id="PF21010">
    <property type="entry name" value="HA2_C"/>
    <property type="match status" value="1"/>
</dbReference>
<dbReference type="GO" id="GO:0003723">
    <property type="term" value="F:RNA binding"/>
    <property type="evidence" value="ECO:0007669"/>
    <property type="project" value="TreeGrafter"/>
</dbReference>
<sequence>MTSGGASSGSRSALPNSSTNWACLSSKNRCHASPRVAQVRARKRVPRLPGVRGRLERMPDNPPSPERAREPQRGRGRGRGSRRRRSAPTGPRAFTPEELGVRAAAIPEITYPAELPVSARRDDIAAAIRDHQVVIVAGETGSGKTTQLPKICLELGRGITGLIGHTQPRRIAARSVAERIAHELGTQLGGVIGYQVRFTEQVSEATLLKLMTDGILLAEIQSDPDLRRYDTIIIDEAHERSLNIDFLLGYLTRLLPRRPDLKVIITSATIDSERFAEHFADAAGRPAPIIEVSGRTYPVEIRYRPLVREEEDVDQVTGICDAVTELMAEGPGDILVFLAGEADIRDADAALRDMLKDRYLPAGQGGQRGRRPDAVEVLPLYARLSSAEQHRIFQPHESRRIVLATNVAETSLTVPGIRYVIDPGNARISRFSSRTKVQRLPIEPVSQASANQRSGRCGRVADGIAIRLYSRADFDSRPEFTEPEILRTSLASVILQMASLGLGRVADFPFVDPPDAKAVRDGVQLLTEIGALADGAPGSPARLTPVGKQLARLPIDPRLGRMVLAAKEAGCVSEIVVIVAALSCQDVRERPTEKRDVADPLHARFTDPTSDFLAYLNLWRYLRTQQQLLSSSAFRRLCRAEFLNYLRFREWQDVVRQLQQLARPLGLRLHQLSLPSSRDIIEAGGDVAMACIATTAAEHTASADAIHRSLLVGLLSNVGSWDEKKRDYLGARGTHFIVWPGSGLAKKRYSWVMVAELVETSRLFARTVARIDESWIEECGEHLIKRQYSEPFWSAKRGAAMVHEKVMLYGLTIIADRVVPLTRVGTDAAREIAREMFIREALVDGKWRTFHPFVKHNEEVLADARKLAERTRRLDLLADEETREKFFAERIPDDIVSTRHFDAWFKRARREDTELLNYPTSLLLPNADEIDEADFPTEVTQGDITLPLSYEFRPGAHADGITVTIPAAVLGQVRPNPFTWVVPGYWEELTVAAIRALPKPIRKHLVPAPETARTLRSLLPDYDEVSGGIDADGNETPSFFEVVARLAQQVSGIEVPVDSFDVERLPSHLRVVFRVISERGAVLEEGTDLADLQRRLAPASRDAVASAVRAAFAEQPAAQAPAASNASAAPATPDQSAIDEIVGLTQWPADYPTLPVHVETTTAHGMRVRGYPALVAAGPIKGEAPYSANLRILADAGEQAARHAAGIARLVALNSALPLGRVTSRWTGAEALALAASPYASTEALVADAQLAAASHLIETAPDGVPRSPMTRSDFESLLAHVKARIEDELYRVLGGVVEVLNAQREVLAAVKAANSLALLHTVQDVREQVADLVYPGFISATGADRIRDIARYLNGAAARLKRAESNVHGDQTAAWQVTQIVDEYDEAVRTAEGLPIDLQRERTLSEVRWMIEELRISLFAQQLGTRGKVSAQRIRKKLAAL</sequence>
<feature type="compositionally biased region" description="Basic residues" evidence="5">
    <location>
        <begin position="74"/>
        <end position="86"/>
    </location>
</feature>
<dbReference type="GO" id="GO:0003724">
    <property type="term" value="F:RNA helicase activity"/>
    <property type="evidence" value="ECO:0007669"/>
    <property type="project" value="InterPro"/>
</dbReference>
<dbReference type="PANTHER" id="PTHR18934">
    <property type="entry name" value="ATP-DEPENDENT RNA HELICASE"/>
    <property type="match status" value="1"/>
</dbReference>
<feature type="compositionally biased region" description="Low complexity" evidence="5">
    <location>
        <begin position="1"/>
        <end position="13"/>
    </location>
</feature>
<dbReference type="CDD" id="cd17989">
    <property type="entry name" value="DEXHc_HrpA"/>
    <property type="match status" value="1"/>
</dbReference>
<dbReference type="NCBIfam" id="TIGR01967">
    <property type="entry name" value="DEAH_box_HrpA"/>
    <property type="match status" value="1"/>
</dbReference>
<feature type="domain" description="Helicase ATP-binding" evidence="6">
    <location>
        <begin position="125"/>
        <end position="288"/>
    </location>
</feature>
<dbReference type="STRING" id="208480.SAMN02910418_02405"/>
<dbReference type="GO" id="GO:0016787">
    <property type="term" value="F:hydrolase activity"/>
    <property type="evidence" value="ECO:0007669"/>
    <property type="project" value="UniProtKB-KW"/>
</dbReference>
<dbReference type="InterPro" id="IPR010222">
    <property type="entry name" value="RNA_helicase_HrpA"/>
</dbReference>
<evidence type="ECO:0000256" key="3">
    <source>
        <dbReference type="ARBA" id="ARBA00022806"/>
    </source>
</evidence>
<evidence type="ECO:0000256" key="1">
    <source>
        <dbReference type="ARBA" id="ARBA00022741"/>
    </source>
</evidence>
<dbReference type="Pfam" id="PF11898">
    <property type="entry name" value="DUF3418"/>
    <property type="match status" value="1"/>
</dbReference>
<feature type="region of interest" description="Disordered" evidence="5">
    <location>
        <begin position="1"/>
        <end position="97"/>
    </location>
</feature>
<dbReference type="InterPro" id="IPR024590">
    <property type="entry name" value="HrpA_C"/>
</dbReference>
<keyword evidence="3 8" id="KW-0347">Helicase</keyword>
<dbReference type="SUPFAM" id="SSF52540">
    <property type="entry name" value="P-loop containing nucleoside triphosphate hydrolases"/>
    <property type="match status" value="1"/>
</dbReference>
<dbReference type="FunFam" id="3.40.50.300:FF:000575">
    <property type="entry name" value="ATP-dependent helicase hrpA"/>
    <property type="match status" value="1"/>
</dbReference>
<proteinExistence type="predicted"/>
<evidence type="ECO:0000256" key="2">
    <source>
        <dbReference type="ARBA" id="ARBA00022801"/>
    </source>
</evidence>
<dbReference type="CDD" id="cd18791">
    <property type="entry name" value="SF2_C_RHA"/>
    <property type="match status" value="1"/>
</dbReference>
<dbReference type="SMART" id="SM00487">
    <property type="entry name" value="DEXDc"/>
    <property type="match status" value="1"/>
</dbReference>
<dbReference type="SMART" id="SM00382">
    <property type="entry name" value="AAA"/>
    <property type="match status" value="1"/>
</dbReference>
<evidence type="ECO:0000256" key="4">
    <source>
        <dbReference type="ARBA" id="ARBA00022840"/>
    </source>
</evidence>
<dbReference type="Gene3D" id="1.20.120.1080">
    <property type="match status" value="1"/>
</dbReference>
<reference evidence="9" key="1">
    <citation type="submission" date="2016-12" db="EMBL/GenBank/DDBJ databases">
        <authorList>
            <person name="Meng X."/>
        </authorList>
    </citation>
    <scope>NUCLEOTIDE SEQUENCE [LARGE SCALE GENOMIC DNA]</scope>
    <source>
        <strain evidence="9">DSM 19116</strain>
    </source>
</reference>
<dbReference type="Pfam" id="PF07717">
    <property type="entry name" value="OB_NTP_bind"/>
    <property type="match status" value="1"/>
</dbReference>
<dbReference type="Pfam" id="PF00271">
    <property type="entry name" value="Helicase_C"/>
    <property type="match status" value="1"/>
</dbReference>
<dbReference type="InterPro" id="IPR011545">
    <property type="entry name" value="DEAD/DEAH_box_helicase_dom"/>
</dbReference>
<dbReference type="Pfam" id="PF04408">
    <property type="entry name" value="WHD_HA2"/>
    <property type="match status" value="1"/>
</dbReference>
<accession>A0A1Q5Q5Q7</accession>
<evidence type="ECO:0000313" key="9">
    <source>
        <dbReference type="Proteomes" id="UP000185628"/>
    </source>
</evidence>
<evidence type="ECO:0000313" key="8">
    <source>
        <dbReference type="EMBL" id="OKL55029.1"/>
    </source>
</evidence>
<evidence type="ECO:0000259" key="7">
    <source>
        <dbReference type="PROSITE" id="PS51194"/>
    </source>
</evidence>
<keyword evidence="9" id="KW-1185">Reference proteome</keyword>
<keyword evidence="2" id="KW-0378">Hydrolase</keyword>
<organism evidence="8 9">
    <name type="scientific">Bowdeniella nasicola</name>
    <dbReference type="NCBI Taxonomy" id="208480"/>
    <lineage>
        <taxon>Bacteria</taxon>
        <taxon>Bacillati</taxon>
        <taxon>Actinomycetota</taxon>
        <taxon>Actinomycetes</taxon>
        <taxon>Actinomycetales</taxon>
        <taxon>Actinomycetaceae</taxon>
        <taxon>Bowdeniella</taxon>
    </lineage>
</organism>
<feature type="compositionally biased region" description="Polar residues" evidence="5">
    <location>
        <begin position="14"/>
        <end position="27"/>
    </location>
</feature>
<gene>
    <name evidence="8" type="ORF">BSZ39_01025</name>
</gene>
<dbReference type="Gene3D" id="3.40.50.300">
    <property type="entry name" value="P-loop containing nucleotide triphosphate hydrolases"/>
    <property type="match status" value="2"/>
</dbReference>